<keyword evidence="1" id="KW-0489">Methyltransferase</keyword>
<keyword evidence="1" id="KW-0949">S-adenosyl-L-methionine</keyword>
<proteinExistence type="inferred from homology"/>
<keyword evidence="1" id="KW-0694">RNA-binding</keyword>
<feature type="binding site" evidence="1">
    <location>
        <position position="18"/>
    </location>
    <ligand>
        <name>S-adenosyl-L-methionine</name>
        <dbReference type="ChEBI" id="CHEBI:59789"/>
    </ligand>
</feature>
<dbReference type="HAMAP" id="MF_00934">
    <property type="entry name" value="23SrRNA_methyltr_J"/>
    <property type="match status" value="1"/>
</dbReference>
<feature type="binding site" evidence="1">
    <location>
        <position position="163"/>
    </location>
    <ligand>
        <name>S-adenosyl-L-methionine</name>
        <dbReference type="ChEBI" id="CHEBI:59789"/>
    </ligand>
</feature>
<dbReference type="RefSeq" id="WP_024350523.1">
    <property type="nucleotide sequence ID" value="NZ_BBWN01000016.1"/>
</dbReference>
<dbReference type="EMBL" id="LC066374">
    <property type="protein sequence ID" value="BAT26927.1"/>
    <property type="molecule type" value="Genomic_DNA"/>
</dbReference>
<feature type="binding site" evidence="1">
    <location>
        <position position="117"/>
    </location>
    <ligand>
        <name>S-adenosyl-L-methionine</name>
        <dbReference type="ChEBI" id="CHEBI:59789"/>
    </ligand>
</feature>
<comment type="catalytic activity">
    <reaction evidence="1">
        <text>adenosine(2030) in 23S rRNA + S-adenosyl-L-methionine = N(6)-methyladenosine(2030) in 23S rRNA + S-adenosyl-L-homocysteine + H(+)</text>
        <dbReference type="Rhea" id="RHEA:43736"/>
        <dbReference type="Rhea" id="RHEA-COMP:10668"/>
        <dbReference type="Rhea" id="RHEA-COMP:10669"/>
        <dbReference type="ChEBI" id="CHEBI:15378"/>
        <dbReference type="ChEBI" id="CHEBI:57856"/>
        <dbReference type="ChEBI" id="CHEBI:59789"/>
        <dbReference type="ChEBI" id="CHEBI:74411"/>
        <dbReference type="ChEBI" id="CHEBI:74449"/>
        <dbReference type="EC" id="2.1.1.266"/>
    </reaction>
</comment>
<accession>A0A0P0YZC4</accession>
<sequence>MNYRHAYHAGNFADVVKHALLTRLIAYLKRKEKPFRVFDTHAGRGSYSLTSDEAQRTGEHADGVGRLVQAAADVMDDPLLAEYREALASDLSEDRYPGSPLIARRLLRPQDRLSAYELHPADAAALKTLFAGDIQTKAIALDGWLALGSHVPPKEKRGLILIDPPFERTDEVDAIAEGLAKALQRWAGGIYAVWYPLKRPALVAALHERLDALPVSERVTAEFFREPYSTDERFVGTGLTVINPPFVFAAEAEAVLTTLAPLLGSGAAATFSVFTSSSPRP</sequence>
<dbReference type="AlphaFoldDB" id="A0A0P0YZC4"/>
<feature type="binding site" evidence="1">
    <location>
        <position position="41"/>
    </location>
    <ligand>
        <name>S-adenosyl-L-methionine</name>
        <dbReference type="ChEBI" id="CHEBI:59789"/>
    </ligand>
</feature>
<gene>
    <name evidence="1" type="primary">rlmJ</name>
</gene>
<dbReference type="SUPFAM" id="SSF53335">
    <property type="entry name" value="S-adenosyl-L-methionine-dependent methyltransferases"/>
    <property type="match status" value="1"/>
</dbReference>
<dbReference type="GO" id="GO:0003723">
    <property type="term" value="F:RNA binding"/>
    <property type="evidence" value="ECO:0007669"/>
    <property type="project" value="UniProtKB-UniRule"/>
</dbReference>
<reference evidence="2" key="1">
    <citation type="journal article" date="2015" name="Proc. Natl. Acad. Sci. U.S.A.">
        <title>Bacterial clade with the ribosomal RNA operon on a small plasmid rather than the chromosome.</title>
        <authorList>
            <person name="Anda M."/>
            <person name="Ohtsubo Y."/>
            <person name="Okubo T."/>
            <person name="Sugawara M."/>
            <person name="Nagata Y."/>
            <person name="Tsuda M."/>
            <person name="Minamisawa K."/>
            <person name="Mitsui H."/>
        </authorList>
    </citation>
    <scope>NUCLEOTIDE SEQUENCE</scope>
    <source>
        <strain evidence="2">DSM 14790</strain>
    </source>
</reference>
<feature type="binding site" evidence="1">
    <location>
        <begin position="142"/>
        <end position="143"/>
    </location>
    <ligand>
        <name>S-adenosyl-L-methionine</name>
        <dbReference type="ChEBI" id="CHEBI:59789"/>
    </ligand>
</feature>
<feature type="binding site" evidence="1">
    <location>
        <position position="99"/>
    </location>
    <ligand>
        <name>S-adenosyl-L-methionine</name>
        <dbReference type="ChEBI" id="CHEBI:59789"/>
    </ligand>
</feature>
<name>A0A0P0YZC4_9HYPH</name>
<dbReference type="EC" id="2.1.1.266" evidence="1"/>
<dbReference type="Gene3D" id="3.40.50.150">
    <property type="entry name" value="Vaccinia Virus protein VP39"/>
    <property type="match status" value="1"/>
</dbReference>
<protein>
    <recommendedName>
        <fullName evidence="1">Ribosomal RNA large subunit methyltransferase J</fullName>
        <ecNumber evidence="1">2.1.1.266</ecNumber>
    </recommendedName>
    <alternativeName>
        <fullName evidence="1">23S rRNA (adenine(2030)-N6)-methyltransferase</fullName>
    </alternativeName>
    <alternativeName>
        <fullName evidence="1">23S rRNA m6A2030 methyltransferase</fullName>
    </alternativeName>
</protein>
<comment type="similarity">
    <text evidence="1">Belongs to the RlmJ family.</text>
</comment>
<dbReference type="PANTHER" id="PTHR37426">
    <property type="entry name" value="RIBOSOMAL RNA LARGE SUBUNIT METHYLTRANSFERASE J"/>
    <property type="match status" value="1"/>
</dbReference>
<dbReference type="GO" id="GO:0005829">
    <property type="term" value="C:cytosol"/>
    <property type="evidence" value="ECO:0007669"/>
    <property type="project" value="TreeGrafter"/>
</dbReference>
<comment type="subunit">
    <text evidence="1">Monomer.</text>
</comment>
<dbReference type="GO" id="GO:0036307">
    <property type="term" value="F:23S rRNA (adenine(2030)-N(6))-methyltransferase activity"/>
    <property type="evidence" value="ECO:0007669"/>
    <property type="project" value="UniProtKB-UniRule"/>
</dbReference>
<comment type="function">
    <text evidence="1">Specifically methylates the adenine in position 2030 of 23S rRNA.</text>
</comment>
<dbReference type="InterPro" id="IPR029063">
    <property type="entry name" value="SAM-dependent_MTases_sf"/>
</dbReference>
<organism evidence="2">
    <name type="scientific">Aurantimonas coralicida</name>
    <dbReference type="NCBI Taxonomy" id="182270"/>
    <lineage>
        <taxon>Bacteria</taxon>
        <taxon>Pseudomonadati</taxon>
        <taxon>Pseudomonadota</taxon>
        <taxon>Alphaproteobacteria</taxon>
        <taxon>Hyphomicrobiales</taxon>
        <taxon>Aurantimonadaceae</taxon>
        <taxon>Aurantimonas</taxon>
    </lineage>
</organism>
<feature type="site" description="Interaction with substrate rRNA" evidence="1">
    <location>
        <position position="3"/>
    </location>
</feature>
<dbReference type="PANTHER" id="PTHR37426:SF1">
    <property type="entry name" value="RIBOSOMAL RNA LARGE SUBUNIT METHYLTRANSFERASE J"/>
    <property type="match status" value="1"/>
</dbReference>
<keyword evidence="1" id="KW-0698">rRNA processing</keyword>
<dbReference type="InterPro" id="IPR007473">
    <property type="entry name" value="RlmJ"/>
</dbReference>
<evidence type="ECO:0000313" key="2">
    <source>
        <dbReference type="EMBL" id="BAT26927.1"/>
    </source>
</evidence>
<dbReference type="Pfam" id="PF04378">
    <property type="entry name" value="RsmJ"/>
    <property type="match status" value="1"/>
</dbReference>
<dbReference type="GO" id="GO:0070475">
    <property type="term" value="P:rRNA base methylation"/>
    <property type="evidence" value="ECO:0007669"/>
    <property type="project" value="UniProtKB-UniRule"/>
</dbReference>
<feature type="active site" description="Proton acceptor" evidence="1">
    <location>
        <position position="163"/>
    </location>
</feature>
<evidence type="ECO:0000256" key="1">
    <source>
        <dbReference type="HAMAP-Rule" id="MF_00934"/>
    </source>
</evidence>
<keyword evidence="1" id="KW-0808">Transferase</keyword>